<reference evidence="3" key="1">
    <citation type="journal article" date="2019" name="Int. J. Syst. Evol. Microbiol.">
        <title>The Global Catalogue of Microorganisms (GCM) 10K type strain sequencing project: providing services to taxonomists for standard genome sequencing and annotation.</title>
        <authorList>
            <consortium name="The Broad Institute Genomics Platform"/>
            <consortium name="The Broad Institute Genome Sequencing Center for Infectious Disease"/>
            <person name="Wu L."/>
            <person name="Ma J."/>
        </authorList>
    </citation>
    <scope>NUCLEOTIDE SEQUENCE [LARGE SCALE GENOMIC DNA]</scope>
    <source>
        <strain evidence="3">JCM 9687</strain>
    </source>
</reference>
<comment type="caution">
    <text evidence="2">The sequence shown here is derived from an EMBL/GenBank/DDBJ whole genome shotgun (WGS) entry which is preliminary data.</text>
</comment>
<keyword evidence="3" id="KW-1185">Reference proteome</keyword>
<evidence type="ECO:0000313" key="2">
    <source>
        <dbReference type="EMBL" id="GAA3358792.1"/>
    </source>
</evidence>
<dbReference type="Gene3D" id="3.90.1200.10">
    <property type="match status" value="1"/>
</dbReference>
<sequence>MPAAVTAQQRADRTARALAAATAAGRDLGLDVGAATVLHDAFSVVVHLSPSPVVVRVPTVLPGGTDVETQAARQRSELDVVAWLAEQGVPVVAPSPLVPREPVRRDGFSMTCWQLVEHDTTAEPDYLDRCRLVADLHLALRSYPGALPFLDAVDLGMITRGLADLAELPELLAPADLERARREWDVLAPLVRSRQEFEAAFPGVGIQPIHGDAPAVNILTTPGGDLFADFELATSGPVEWDLAFLGADAATTYDAAARALGLRTLDDRVLRLVDAIGVLRSVACLALAPQLPMLAEAVAPVLDRWRDGPFAGGFER</sequence>
<dbReference type="InterPro" id="IPR011009">
    <property type="entry name" value="Kinase-like_dom_sf"/>
</dbReference>
<gene>
    <name evidence="2" type="ORF">GCM10020366_32230</name>
</gene>
<dbReference type="Pfam" id="PF01636">
    <property type="entry name" value="APH"/>
    <property type="match status" value="1"/>
</dbReference>
<accession>A0ABP6RQP1</accession>
<dbReference type="RefSeq" id="WP_258341058.1">
    <property type="nucleotide sequence ID" value="NZ_BAAAYK010000038.1"/>
</dbReference>
<dbReference type="EMBL" id="BAAAYK010000038">
    <property type="protein sequence ID" value="GAA3358792.1"/>
    <property type="molecule type" value="Genomic_DNA"/>
</dbReference>
<evidence type="ECO:0000313" key="3">
    <source>
        <dbReference type="Proteomes" id="UP001500483"/>
    </source>
</evidence>
<dbReference type="Proteomes" id="UP001500483">
    <property type="component" value="Unassembled WGS sequence"/>
</dbReference>
<dbReference type="InterPro" id="IPR002575">
    <property type="entry name" value="Aminoglycoside_PTrfase"/>
</dbReference>
<name>A0ABP6RQP1_9PSEU</name>
<feature type="domain" description="Aminoglycoside phosphotransferase" evidence="1">
    <location>
        <begin position="71"/>
        <end position="261"/>
    </location>
</feature>
<proteinExistence type="predicted"/>
<protein>
    <recommendedName>
        <fullName evidence="1">Aminoglycoside phosphotransferase domain-containing protein</fullName>
    </recommendedName>
</protein>
<dbReference type="SUPFAM" id="SSF56112">
    <property type="entry name" value="Protein kinase-like (PK-like)"/>
    <property type="match status" value="1"/>
</dbReference>
<evidence type="ECO:0000259" key="1">
    <source>
        <dbReference type="Pfam" id="PF01636"/>
    </source>
</evidence>
<organism evidence="2 3">
    <name type="scientific">Saccharopolyspora gregorii</name>
    <dbReference type="NCBI Taxonomy" id="33914"/>
    <lineage>
        <taxon>Bacteria</taxon>
        <taxon>Bacillati</taxon>
        <taxon>Actinomycetota</taxon>
        <taxon>Actinomycetes</taxon>
        <taxon>Pseudonocardiales</taxon>
        <taxon>Pseudonocardiaceae</taxon>
        <taxon>Saccharopolyspora</taxon>
    </lineage>
</organism>